<gene>
    <name evidence="1" type="ORF">CcarbDRAFT_2181</name>
</gene>
<dbReference type="STRING" id="536227.Ccar_07405"/>
<dbReference type="PATRIC" id="fig|536227.13.peg.1556"/>
<accession>C6PTR4</accession>
<evidence type="ECO:0000313" key="1">
    <source>
        <dbReference type="EMBL" id="EET87400.1"/>
    </source>
</evidence>
<dbReference type="KEGG" id="cck:Ccar_07405"/>
<evidence type="ECO:0000313" key="2">
    <source>
        <dbReference type="Proteomes" id="UP000004198"/>
    </source>
</evidence>
<protein>
    <submittedName>
        <fullName evidence="1">Uncharacterized protein</fullName>
    </submittedName>
</protein>
<sequence>MKKLKIKQNKLSRQDLADPFRHMSYYERLLKAGSIDLQNNHIVEELEDGYIKIKPIDESKLVK</sequence>
<dbReference type="AlphaFoldDB" id="C6PTR4"/>
<dbReference type="OrthoDB" id="2973407at2"/>
<keyword evidence="2" id="KW-1185">Reference proteome</keyword>
<organism evidence="1 2">
    <name type="scientific">Clostridium carboxidivorans P7</name>
    <dbReference type="NCBI Taxonomy" id="536227"/>
    <lineage>
        <taxon>Bacteria</taxon>
        <taxon>Bacillati</taxon>
        <taxon>Bacillota</taxon>
        <taxon>Clostridia</taxon>
        <taxon>Eubacteriales</taxon>
        <taxon>Clostridiaceae</taxon>
        <taxon>Clostridium</taxon>
    </lineage>
</organism>
<dbReference type="RefSeq" id="WP_007061066.1">
    <property type="nucleotide sequence ID" value="NZ_ACVI01000031.1"/>
</dbReference>
<reference evidence="1 2" key="1">
    <citation type="submission" date="2009-06" db="EMBL/GenBank/DDBJ databases">
        <title>The draft genome of Clostridium carboxidivorans P7.</title>
        <authorList>
            <consortium name="US DOE Joint Genome Institute (JGI-PGF)"/>
            <person name="Lucas S."/>
            <person name="Copeland A."/>
            <person name="Lapidus A."/>
            <person name="Glavina del Rio T."/>
            <person name="Tice H."/>
            <person name="Bruce D."/>
            <person name="Goodwin L."/>
            <person name="Pitluck S."/>
            <person name="Larimer F."/>
            <person name="Land M.L."/>
            <person name="Hauser L."/>
            <person name="Hemme C.L."/>
        </authorList>
    </citation>
    <scope>NUCLEOTIDE SEQUENCE [LARGE SCALE GENOMIC DNA]</scope>
    <source>
        <strain evidence="1 2">P7</strain>
    </source>
</reference>
<name>C6PTR4_9CLOT</name>
<dbReference type="Proteomes" id="UP000004198">
    <property type="component" value="Unassembled WGS sequence"/>
</dbReference>
<dbReference type="EMBL" id="ACVI01000031">
    <property type="protein sequence ID" value="EET87400.1"/>
    <property type="molecule type" value="Genomic_DNA"/>
</dbReference>
<comment type="caution">
    <text evidence="1">The sequence shown here is derived from an EMBL/GenBank/DDBJ whole genome shotgun (WGS) entry which is preliminary data.</text>
</comment>
<proteinExistence type="predicted"/>